<feature type="compositionally biased region" description="Low complexity" evidence="1">
    <location>
        <begin position="110"/>
        <end position="122"/>
    </location>
</feature>
<name>A0AAJ7IS41_9HYME</name>
<organism evidence="3 4">
    <name type="scientific">Ceratina calcarata</name>
    <dbReference type="NCBI Taxonomy" id="156304"/>
    <lineage>
        <taxon>Eukaryota</taxon>
        <taxon>Metazoa</taxon>
        <taxon>Ecdysozoa</taxon>
        <taxon>Arthropoda</taxon>
        <taxon>Hexapoda</taxon>
        <taxon>Insecta</taxon>
        <taxon>Pterygota</taxon>
        <taxon>Neoptera</taxon>
        <taxon>Endopterygota</taxon>
        <taxon>Hymenoptera</taxon>
        <taxon>Apocrita</taxon>
        <taxon>Aculeata</taxon>
        <taxon>Apoidea</taxon>
        <taxon>Anthophila</taxon>
        <taxon>Apidae</taxon>
        <taxon>Ceratina</taxon>
        <taxon>Zadontomerus</taxon>
    </lineage>
</organism>
<protein>
    <submittedName>
        <fullName evidence="4">Uncharacterized protein LOC108622061</fullName>
    </submittedName>
</protein>
<gene>
    <name evidence="4" type="primary">LOC108622061</name>
</gene>
<reference evidence="4" key="1">
    <citation type="submission" date="2025-08" db="UniProtKB">
        <authorList>
            <consortium name="RefSeq"/>
        </authorList>
    </citation>
    <scope>IDENTIFICATION</scope>
    <source>
        <tissue evidence="4">Whole body</tissue>
    </source>
</reference>
<evidence type="ECO:0000313" key="3">
    <source>
        <dbReference type="Proteomes" id="UP000694925"/>
    </source>
</evidence>
<dbReference type="AlphaFoldDB" id="A0AAJ7IS41"/>
<feature type="compositionally biased region" description="Basic and acidic residues" evidence="1">
    <location>
        <begin position="129"/>
        <end position="148"/>
    </location>
</feature>
<dbReference type="Proteomes" id="UP000694925">
    <property type="component" value="Unplaced"/>
</dbReference>
<keyword evidence="2" id="KW-0732">Signal</keyword>
<keyword evidence="3" id="KW-1185">Reference proteome</keyword>
<sequence>MQVYVTLLAFAVILVASIESKPIWSNLYLGAYPSEAISIQPQLLQHSPYYIYNVHANVNAVPAAVIANGKPSIPHLPTYGFYYGNPIYDFRFPLSPVYPILKPGQPGELPRPSTEPTTTTRPVENSEGGIEKLDTKVEPDKETSRPNESEENDDSVIIESI</sequence>
<dbReference type="KEGG" id="ccal:108622061"/>
<dbReference type="RefSeq" id="XP_017875204.1">
    <property type="nucleotide sequence ID" value="XM_018019715.2"/>
</dbReference>
<evidence type="ECO:0000313" key="4">
    <source>
        <dbReference type="RefSeq" id="XP_017875204.1"/>
    </source>
</evidence>
<evidence type="ECO:0000256" key="1">
    <source>
        <dbReference type="SAM" id="MobiDB-lite"/>
    </source>
</evidence>
<feature type="chain" id="PRO_5042560308" evidence="2">
    <location>
        <begin position="21"/>
        <end position="161"/>
    </location>
</feature>
<feature type="compositionally biased region" description="Acidic residues" evidence="1">
    <location>
        <begin position="149"/>
        <end position="161"/>
    </location>
</feature>
<dbReference type="GeneID" id="108622061"/>
<feature type="signal peptide" evidence="2">
    <location>
        <begin position="1"/>
        <end position="20"/>
    </location>
</feature>
<evidence type="ECO:0000256" key="2">
    <source>
        <dbReference type="SAM" id="SignalP"/>
    </source>
</evidence>
<proteinExistence type="predicted"/>
<feature type="region of interest" description="Disordered" evidence="1">
    <location>
        <begin position="103"/>
        <end position="161"/>
    </location>
</feature>
<accession>A0AAJ7IS41</accession>